<dbReference type="RefSeq" id="WP_343976965.1">
    <property type="nucleotide sequence ID" value="NZ_BAAAJG010000008.1"/>
</dbReference>
<reference evidence="2" key="1">
    <citation type="journal article" date="2019" name="Int. J. Syst. Evol. Microbiol.">
        <title>The Global Catalogue of Microorganisms (GCM) 10K type strain sequencing project: providing services to taxonomists for standard genome sequencing and annotation.</title>
        <authorList>
            <consortium name="The Broad Institute Genomics Platform"/>
            <consortium name="The Broad Institute Genome Sequencing Center for Infectious Disease"/>
            <person name="Wu L."/>
            <person name="Ma J."/>
        </authorList>
    </citation>
    <scope>NUCLEOTIDE SEQUENCE [LARGE SCALE GENOMIC DNA]</scope>
    <source>
        <strain evidence="2">JCM 12165</strain>
    </source>
</reference>
<sequence length="64" mass="6900">MEVVVHCATTYGLRRAVLPVPLPRAAARGYRDGGNLAPEQADGPTTFAEYLLARGYSGLRAEPR</sequence>
<gene>
    <name evidence="1" type="ORF">ACFSCY_12120</name>
</gene>
<dbReference type="EMBL" id="JBHUCP010000007">
    <property type="protein sequence ID" value="MFD1530189.1"/>
    <property type="molecule type" value="Genomic_DNA"/>
</dbReference>
<comment type="caution">
    <text evidence="1">The sequence shown here is derived from an EMBL/GenBank/DDBJ whole genome shotgun (WGS) entry which is preliminary data.</text>
</comment>
<protein>
    <submittedName>
        <fullName evidence="1">Uncharacterized protein</fullName>
    </submittedName>
</protein>
<keyword evidence="2" id="KW-1185">Reference proteome</keyword>
<proteinExistence type="predicted"/>
<evidence type="ECO:0000313" key="1">
    <source>
        <dbReference type="EMBL" id="MFD1530189.1"/>
    </source>
</evidence>
<dbReference type="Proteomes" id="UP001597145">
    <property type="component" value="Unassembled WGS sequence"/>
</dbReference>
<accession>A0ABW4FJR8</accession>
<organism evidence="1 2">
    <name type="scientific">Pseudonocardia aurantiaca</name>
    <dbReference type="NCBI Taxonomy" id="75290"/>
    <lineage>
        <taxon>Bacteria</taxon>
        <taxon>Bacillati</taxon>
        <taxon>Actinomycetota</taxon>
        <taxon>Actinomycetes</taxon>
        <taxon>Pseudonocardiales</taxon>
        <taxon>Pseudonocardiaceae</taxon>
        <taxon>Pseudonocardia</taxon>
    </lineage>
</organism>
<evidence type="ECO:0000313" key="2">
    <source>
        <dbReference type="Proteomes" id="UP001597145"/>
    </source>
</evidence>
<name>A0ABW4FJR8_9PSEU</name>